<keyword evidence="4" id="KW-0732">Signal</keyword>
<evidence type="ECO:0000313" key="5">
    <source>
        <dbReference type="EMBL" id="MBB4934945.1"/>
    </source>
</evidence>
<dbReference type="GO" id="GO:0016042">
    <property type="term" value="P:lipid catabolic process"/>
    <property type="evidence" value="ECO:0007669"/>
    <property type="project" value="UniProtKB-KW"/>
</dbReference>
<proteinExistence type="predicted"/>
<name>A0A7W7RMY5_9ACTN</name>
<dbReference type="PANTHER" id="PTHR10272">
    <property type="entry name" value="PLATELET-ACTIVATING FACTOR ACETYLHYDROLASE"/>
    <property type="match status" value="1"/>
</dbReference>
<dbReference type="EMBL" id="JACHJT010000002">
    <property type="protein sequence ID" value="MBB4934945.1"/>
    <property type="molecule type" value="Genomic_DNA"/>
</dbReference>
<dbReference type="Proteomes" id="UP000523007">
    <property type="component" value="Unassembled WGS sequence"/>
</dbReference>
<keyword evidence="1 5" id="KW-0378">Hydrolase</keyword>
<feature type="signal peptide" evidence="4">
    <location>
        <begin position="1"/>
        <end position="35"/>
    </location>
</feature>
<dbReference type="Gene3D" id="3.40.50.1820">
    <property type="entry name" value="alpha/beta hydrolase"/>
    <property type="match status" value="1"/>
</dbReference>
<evidence type="ECO:0000256" key="2">
    <source>
        <dbReference type="ARBA" id="ARBA00022963"/>
    </source>
</evidence>
<organism evidence="5 6">
    <name type="scientific">Lipingzhangella halophila</name>
    <dbReference type="NCBI Taxonomy" id="1783352"/>
    <lineage>
        <taxon>Bacteria</taxon>
        <taxon>Bacillati</taxon>
        <taxon>Actinomycetota</taxon>
        <taxon>Actinomycetes</taxon>
        <taxon>Streptosporangiales</taxon>
        <taxon>Nocardiopsidaceae</taxon>
        <taxon>Lipingzhangella</taxon>
    </lineage>
</organism>
<evidence type="ECO:0000256" key="1">
    <source>
        <dbReference type="ARBA" id="ARBA00022801"/>
    </source>
</evidence>
<dbReference type="RefSeq" id="WP_184584698.1">
    <property type="nucleotide sequence ID" value="NZ_JACHJT010000002.1"/>
</dbReference>
<keyword evidence="6" id="KW-1185">Reference proteome</keyword>
<dbReference type="SUPFAM" id="SSF53474">
    <property type="entry name" value="alpha/beta-Hydrolases"/>
    <property type="match status" value="1"/>
</dbReference>
<dbReference type="InterPro" id="IPR029058">
    <property type="entry name" value="AB_hydrolase_fold"/>
</dbReference>
<gene>
    <name evidence="5" type="ORF">F4561_005839</name>
</gene>
<comment type="caution">
    <text evidence="5">The sequence shown here is derived from an EMBL/GenBank/DDBJ whole genome shotgun (WGS) entry which is preliminary data.</text>
</comment>
<feature type="chain" id="PRO_5031523603" evidence="4">
    <location>
        <begin position="36"/>
        <end position="433"/>
    </location>
</feature>
<dbReference type="PROSITE" id="PS51257">
    <property type="entry name" value="PROKAR_LIPOPROTEIN"/>
    <property type="match status" value="1"/>
</dbReference>
<accession>A0A7W7RMY5</accession>
<keyword evidence="3" id="KW-0443">Lipid metabolism</keyword>
<reference evidence="5 6" key="1">
    <citation type="submission" date="2020-08" db="EMBL/GenBank/DDBJ databases">
        <title>Sequencing the genomes of 1000 actinobacteria strains.</title>
        <authorList>
            <person name="Klenk H.-P."/>
        </authorList>
    </citation>
    <scope>NUCLEOTIDE SEQUENCE [LARGE SCALE GENOMIC DNA]</scope>
    <source>
        <strain evidence="5 6">DSM 102030</strain>
    </source>
</reference>
<evidence type="ECO:0000256" key="3">
    <source>
        <dbReference type="ARBA" id="ARBA00023098"/>
    </source>
</evidence>
<protein>
    <submittedName>
        <fullName evidence="5">Putative dienelactone hydrolase</fullName>
    </submittedName>
</protein>
<dbReference type="PANTHER" id="PTHR10272:SF0">
    <property type="entry name" value="PLATELET-ACTIVATING FACTOR ACETYLHYDROLASE"/>
    <property type="match status" value="1"/>
</dbReference>
<dbReference type="AlphaFoldDB" id="A0A7W7RMY5"/>
<evidence type="ECO:0000256" key="4">
    <source>
        <dbReference type="SAM" id="SignalP"/>
    </source>
</evidence>
<evidence type="ECO:0000313" key="6">
    <source>
        <dbReference type="Proteomes" id="UP000523007"/>
    </source>
</evidence>
<dbReference type="GO" id="GO:0003847">
    <property type="term" value="F:1-alkyl-2-acetylglycerophosphocholine esterase activity"/>
    <property type="evidence" value="ECO:0007669"/>
    <property type="project" value="TreeGrafter"/>
</dbReference>
<sequence>MVETTRFSMRGYRPLYYSAAAVILAAACAVPPVVAAVTYPEPIQLSVPEPSGPHDIGQVDLHLVDESRDHPWAPDTGQREIMATVWYPAKDNAGGEDRAPYLSEAMADYIAGATLEQAGLPRDSVDLLGATTHAVSGADAAGEPESLPVVLYSPGFEQSRHLATAQVEELASHGYVVAAIDHPYETDAVEFPDGRVLRGRAPLDDQTHTEIGRAAVPARIADAELVLDALTGISNGDNPDVSDATLPNDLGEALDLSTVGMFGHSMGGFTAAELMVGDERVDAGIDLDGSVAYHVGDEVWAEATTRGVDRPFMIMAGGMSGGAVEHPHTSEHSHDYERFRELSGETMELYLPEAEHMSFMDAQWLLPQIDAGLRPDNNEWEAMEASIGTIAPERSVAAQRAHITAFFDVYLRGEEQPLLDGPSEEYPEVEFID</sequence>
<dbReference type="Pfam" id="PF03403">
    <property type="entry name" value="PAF-AH_p_II"/>
    <property type="match status" value="1"/>
</dbReference>
<keyword evidence="2" id="KW-0442">Lipid degradation</keyword>